<dbReference type="InterPro" id="IPR025447">
    <property type="entry name" value="DUF4192"/>
</dbReference>
<organism evidence="2 3">
    <name type="scientific">Nocardia uniformis</name>
    <dbReference type="NCBI Taxonomy" id="53432"/>
    <lineage>
        <taxon>Bacteria</taxon>
        <taxon>Bacillati</taxon>
        <taxon>Actinomycetota</taxon>
        <taxon>Actinomycetes</taxon>
        <taxon>Mycobacteriales</taxon>
        <taxon>Nocardiaceae</taxon>
        <taxon>Nocardia</taxon>
    </lineage>
</organism>
<evidence type="ECO:0000313" key="2">
    <source>
        <dbReference type="EMBL" id="NNH71086.1"/>
    </source>
</evidence>
<evidence type="ECO:0000256" key="1">
    <source>
        <dbReference type="SAM" id="MobiDB-lite"/>
    </source>
</evidence>
<name>A0A849C0U7_9NOCA</name>
<dbReference type="EMBL" id="JABELX010000005">
    <property type="protein sequence ID" value="NNH71086.1"/>
    <property type="molecule type" value="Genomic_DNA"/>
</dbReference>
<evidence type="ECO:0000313" key="3">
    <source>
        <dbReference type="Proteomes" id="UP000586827"/>
    </source>
</evidence>
<dbReference type="Proteomes" id="UP000586827">
    <property type="component" value="Unassembled WGS sequence"/>
</dbReference>
<feature type="region of interest" description="Disordered" evidence="1">
    <location>
        <begin position="1"/>
        <end position="103"/>
    </location>
</feature>
<gene>
    <name evidence="2" type="ORF">HLB23_14630</name>
</gene>
<sequence>MTTPTEPIPPQPDTALGFTRHGGCHAPSDPGCYGARALSNDRGHPPRGGSASDSGGPPELPASGRPEPSPGLAWGSGGAAARSATDRGVADRSAAAPPPPVGNPLAGAGFDALAGDSVVVRPQHLHEPGGFIVAVPAMLGFTPVRSLVVAVLRAAPGVAGMTAVDVVARLDFDSPGRIETGQVVERVAGICVRHNAVAVLALIVDDRATAPTAHHRGVRGRRHRELVEALERRLAAETVPLAGAWAVAGIAPELMWWSLLEPRRTGTQPDPAASLITLGHVLDGRPVRGSREELTAVVEVDAVELAAVAQVFDAAVAAAQQRLAAAVRRGESGSYSRAALRKVLWQIANVESGAELEASELAELAVALRDPAVRDVMFALAPGDHAIAAEALWVRLTRCLPDPDRAETAALLGYSAYARGDGSLAGVALRAALASDPEHTMAQLLDTALQSGMRPEQLCQLAATGRDTAADLGVDLGGEQS</sequence>
<protein>
    <submittedName>
        <fullName evidence="2">DUF4192 domain-containing protein</fullName>
    </submittedName>
</protein>
<dbReference type="AlphaFoldDB" id="A0A849C0U7"/>
<comment type="caution">
    <text evidence="2">The sequence shown here is derived from an EMBL/GenBank/DDBJ whole genome shotgun (WGS) entry which is preliminary data.</text>
</comment>
<proteinExistence type="predicted"/>
<dbReference type="Pfam" id="PF13830">
    <property type="entry name" value="DUF4192"/>
    <property type="match status" value="1"/>
</dbReference>
<feature type="compositionally biased region" description="Pro residues" evidence="1">
    <location>
        <begin position="1"/>
        <end position="12"/>
    </location>
</feature>
<dbReference type="RefSeq" id="WP_084521774.1">
    <property type="nucleotide sequence ID" value="NZ_JABELX010000005.1"/>
</dbReference>
<reference evidence="2 3" key="1">
    <citation type="submission" date="2020-05" db="EMBL/GenBank/DDBJ databases">
        <title>MicrobeNet Type strains.</title>
        <authorList>
            <person name="Nicholson A.C."/>
        </authorList>
    </citation>
    <scope>NUCLEOTIDE SEQUENCE [LARGE SCALE GENOMIC DNA]</scope>
    <source>
        <strain evidence="2 3">JCM 3224</strain>
    </source>
</reference>
<keyword evidence="3" id="KW-1185">Reference proteome</keyword>
<accession>A0A849C0U7</accession>